<dbReference type="Pfam" id="PF05913">
    <property type="entry name" value="MupG_C"/>
    <property type="match status" value="1"/>
</dbReference>
<dbReference type="PANTHER" id="PTHR38435">
    <property type="match status" value="1"/>
</dbReference>
<sequence length="354" mass="40306">MQLGFSVYLGEDFDETYIETMLNKGFRYIFTSLQIPEDDQSQYLERLRQLAILNQSRAKVITDVNGETFEQLGLSLENPPSIKDAGIDIIRLDEAIDINQIADYVEDGHPIMLNASTDAFSILRELNDRGISQENIYVAHNYYPRPNTGLDTAFFQHINERLKGAYPELQIMAFVPGTKLRGPIHRGLPTLEAHRYQHPLASAYELELMLTDVVCVGDSGINDFMMKQFFHYATENTVWMRTDLDIDSPYLRSYTNRPDVARDVVRAQESRKEFKNEVEAGNAVERPTGTITLDNNLYGRYMNELEITRRDLPADAAVNVLGHIEDADLDCIKLIQSGTPFKLFNAKGDEENGH</sequence>
<dbReference type="Gene3D" id="3.20.20.70">
    <property type="entry name" value="Aldolase class I"/>
    <property type="match status" value="1"/>
</dbReference>
<dbReference type="InterPro" id="IPR017853">
    <property type="entry name" value="GH"/>
</dbReference>
<dbReference type="AlphaFoldDB" id="A0A4Q7CNI7"/>
<dbReference type="InterPro" id="IPR029000">
    <property type="entry name" value="Cyclophilin-like_dom_sf"/>
</dbReference>
<dbReference type="SUPFAM" id="SSF51445">
    <property type="entry name" value="(Trans)glycosidases"/>
    <property type="match status" value="1"/>
</dbReference>
<dbReference type="SUPFAM" id="SSF50891">
    <property type="entry name" value="Cyclophilin-like"/>
    <property type="match status" value="1"/>
</dbReference>
<dbReference type="InterPro" id="IPR043894">
    <property type="entry name" value="MupG_C"/>
</dbReference>
<gene>
    <name evidence="3" type="ORF">EIG99_04050</name>
</gene>
<dbReference type="PANTHER" id="PTHR38435:SF2">
    <property type="entry name" value="DUF871 DOMAIN-CONTAINING PROTEIN"/>
    <property type="match status" value="1"/>
</dbReference>
<dbReference type="InterPro" id="IPR008589">
    <property type="entry name" value="MupG"/>
</dbReference>
<feature type="domain" description="6-phospho-N-acetylmuramidase N-terminal" evidence="2">
    <location>
        <begin position="3"/>
        <end position="229"/>
    </location>
</feature>
<dbReference type="InterPro" id="IPR013785">
    <property type="entry name" value="Aldolase_TIM"/>
</dbReference>
<dbReference type="RefSeq" id="WP_130135366.1">
    <property type="nucleotide sequence ID" value="NZ_RQTE01000070.1"/>
</dbReference>
<dbReference type="EMBL" id="RQTE01000070">
    <property type="protein sequence ID" value="RZI03204.1"/>
    <property type="molecule type" value="Genomic_DNA"/>
</dbReference>
<evidence type="ECO:0000259" key="1">
    <source>
        <dbReference type="Pfam" id="PF05913"/>
    </source>
</evidence>
<dbReference type="Proteomes" id="UP000293854">
    <property type="component" value="Unassembled WGS sequence"/>
</dbReference>
<name>A0A4Q7CNI7_9STAP</name>
<proteinExistence type="predicted"/>
<reference evidence="3 4" key="1">
    <citation type="submission" date="2018-11" db="EMBL/GenBank/DDBJ databases">
        <title>Genomic profiling of Staphylococcus species from a Poultry farm system in KwaZulu-Natal, South Africa.</title>
        <authorList>
            <person name="Amoako D.G."/>
            <person name="Somboro A.M."/>
            <person name="Abia A.L.K."/>
            <person name="Bester L.A."/>
            <person name="Essack S.Y."/>
        </authorList>
    </citation>
    <scope>NUCLEOTIDE SEQUENCE [LARGE SCALE GENOMIC DNA]</scope>
    <source>
        <strain evidence="3 4">SA11</strain>
    </source>
</reference>
<organism evidence="3 4">
    <name type="scientific">Staphylococcus condimenti</name>
    <dbReference type="NCBI Taxonomy" id="70255"/>
    <lineage>
        <taxon>Bacteria</taxon>
        <taxon>Bacillati</taxon>
        <taxon>Bacillota</taxon>
        <taxon>Bacilli</taxon>
        <taxon>Bacillales</taxon>
        <taxon>Staphylococcaceae</taxon>
        <taxon>Staphylococcus</taxon>
    </lineage>
</organism>
<dbReference type="Gene3D" id="2.40.100.10">
    <property type="entry name" value="Cyclophilin-like"/>
    <property type="match status" value="1"/>
</dbReference>
<dbReference type="InterPro" id="IPR043797">
    <property type="entry name" value="MupG_N"/>
</dbReference>
<accession>A0A4Q7CNI7</accession>
<dbReference type="Pfam" id="PF19200">
    <property type="entry name" value="MupG_N"/>
    <property type="match status" value="1"/>
</dbReference>
<evidence type="ECO:0000259" key="2">
    <source>
        <dbReference type="Pfam" id="PF19200"/>
    </source>
</evidence>
<evidence type="ECO:0000313" key="3">
    <source>
        <dbReference type="EMBL" id="RZI03204.1"/>
    </source>
</evidence>
<protein>
    <submittedName>
        <fullName evidence="3">DUF871 domain-containing protein</fullName>
    </submittedName>
</protein>
<comment type="caution">
    <text evidence="3">The sequence shown here is derived from an EMBL/GenBank/DDBJ whole genome shotgun (WGS) entry which is preliminary data.</text>
</comment>
<feature type="domain" description="6-phospho-N-acetylmuramidase C-terminal" evidence="1">
    <location>
        <begin position="252"/>
        <end position="343"/>
    </location>
</feature>
<evidence type="ECO:0000313" key="4">
    <source>
        <dbReference type="Proteomes" id="UP000293854"/>
    </source>
</evidence>